<keyword evidence="2" id="KW-0408">Iron</keyword>
<dbReference type="FunFam" id="2.60.120.330:FF:000084">
    <property type="entry name" value="Predicted protein"/>
    <property type="match status" value="1"/>
</dbReference>
<reference evidence="4" key="3">
    <citation type="submission" date="2025-08" db="UniProtKB">
        <authorList>
            <consortium name="Ensembl"/>
        </authorList>
    </citation>
    <scope>IDENTIFICATION</scope>
</reference>
<dbReference type="Proteomes" id="UP000008144">
    <property type="component" value="Chromosome 8"/>
</dbReference>
<dbReference type="SUPFAM" id="SSF51197">
    <property type="entry name" value="Clavaminate synthase-like"/>
    <property type="match status" value="1"/>
</dbReference>
<dbReference type="GO" id="GO:0046872">
    <property type="term" value="F:metal ion binding"/>
    <property type="evidence" value="ECO:0007669"/>
    <property type="project" value="UniProtKB-KW"/>
</dbReference>
<evidence type="ECO:0000259" key="3">
    <source>
        <dbReference type="Pfam" id="PF14226"/>
    </source>
</evidence>
<dbReference type="EMBL" id="EAAA01002628">
    <property type="status" value="NOT_ANNOTATED_CDS"/>
    <property type="molecule type" value="Genomic_DNA"/>
</dbReference>
<reference evidence="5" key="1">
    <citation type="journal article" date="2002" name="Science">
        <title>The draft genome of Ciona intestinalis: insights into chordate and vertebrate origins.</title>
        <authorList>
            <person name="Dehal P."/>
            <person name="Satou Y."/>
            <person name="Campbell R.K."/>
            <person name="Chapman J."/>
            <person name="Degnan B."/>
            <person name="De Tomaso A."/>
            <person name="Davidson B."/>
            <person name="Di Gregorio A."/>
            <person name="Gelpke M."/>
            <person name="Goodstein D.M."/>
            <person name="Harafuji N."/>
            <person name="Hastings K.E."/>
            <person name="Ho I."/>
            <person name="Hotta K."/>
            <person name="Huang W."/>
            <person name="Kawashima T."/>
            <person name="Lemaire P."/>
            <person name="Martinez D."/>
            <person name="Meinertzhagen I.A."/>
            <person name="Necula S."/>
            <person name="Nonaka M."/>
            <person name="Putnam N."/>
            <person name="Rash S."/>
            <person name="Saiga H."/>
            <person name="Satake M."/>
            <person name="Terry A."/>
            <person name="Yamada L."/>
            <person name="Wang H.G."/>
            <person name="Awazu S."/>
            <person name="Azumi K."/>
            <person name="Boore J."/>
            <person name="Branno M."/>
            <person name="Chin-Bow S."/>
            <person name="DeSantis R."/>
            <person name="Doyle S."/>
            <person name="Francino P."/>
            <person name="Keys D.N."/>
            <person name="Haga S."/>
            <person name="Hayashi H."/>
            <person name="Hino K."/>
            <person name="Imai K.S."/>
            <person name="Inaba K."/>
            <person name="Kano S."/>
            <person name="Kobayashi K."/>
            <person name="Kobayashi M."/>
            <person name="Lee B.I."/>
            <person name="Makabe K.W."/>
            <person name="Manohar C."/>
            <person name="Matassi G."/>
            <person name="Medina M."/>
            <person name="Mochizuki Y."/>
            <person name="Mount S."/>
            <person name="Morishita T."/>
            <person name="Miura S."/>
            <person name="Nakayama A."/>
            <person name="Nishizaka S."/>
            <person name="Nomoto H."/>
            <person name="Ohta F."/>
            <person name="Oishi K."/>
            <person name="Rigoutsos I."/>
            <person name="Sano M."/>
            <person name="Sasaki A."/>
            <person name="Sasakura Y."/>
            <person name="Shoguchi E."/>
            <person name="Shin-i T."/>
            <person name="Spagnuolo A."/>
            <person name="Stainier D."/>
            <person name="Suzuki M.M."/>
            <person name="Tassy O."/>
            <person name="Takatori N."/>
            <person name="Tokuoka M."/>
            <person name="Yagi K."/>
            <person name="Yoshizaki F."/>
            <person name="Wada S."/>
            <person name="Zhang C."/>
            <person name="Hyatt P.D."/>
            <person name="Larimer F."/>
            <person name="Detter C."/>
            <person name="Doggett N."/>
            <person name="Glavina T."/>
            <person name="Hawkins T."/>
            <person name="Richardson P."/>
            <person name="Lucas S."/>
            <person name="Kohara Y."/>
            <person name="Levine M."/>
            <person name="Satoh N."/>
            <person name="Rokhsar D.S."/>
        </authorList>
    </citation>
    <scope>NUCLEOTIDE SEQUENCE [LARGE SCALE GENOMIC DNA]</scope>
</reference>
<dbReference type="PANTHER" id="PTHR47991">
    <property type="entry name" value="OXOGLUTARATE/IRON-DEPENDENT DIOXYGENASE"/>
    <property type="match status" value="1"/>
</dbReference>
<name>H2Y356_CIOIN</name>
<keyword evidence="1" id="KW-0479">Metal-binding</keyword>
<dbReference type="Gene3D" id="2.60.120.330">
    <property type="entry name" value="B-lactam Antibiotic, Isopenicillin N Synthase, Chain"/>
    <property type="match status" value="1"/>
</dbReference>
<evidence type="ECO:0000256" key="2">
    <source>
        <dbReference type="ARBA" id="ARBA00023004"/>
    </source>
</evidence>
<proteinExistence type="predicted"/>
<feature type="domain" description="Non-haem dioxygenase N-terminal" evidence="3">
    <location>
        <begin position="2"/>
        <end position="106"/>
    </location>
</feature>
<protein>
    <recommendedName>
        <fullName evidence="3">Non-haem dioxygenase N-terminal domain-containing protein</fullName>
    </recommendedName>
</protein>
<evidence type="ECO:0000313" key="4">
    <source>
        <dbReference type="Ensembl" id="ENSCINP00000036341.1"/>
    </source>
</evidence>
<sequence length="218" mass="24698">MLPIIDFKQCRPDVEVSDKEINETGQANGGCFVHSRFCISKELWNKKRNCRRTRNTADEIFNAPTDKKNIYKRNPITTFGYIGFSTEKVDPALPVDYKEAFNVPGCALDPSVGAKWPHELSPNFAPLTKSFMEECKSLALIILEVIAVGLQIKDRHVLQNAHQHLNLKHSLGGALKYLYYPPIKEDVKPEQKRLGEHSDWGSITLLFVDNTGGLQVFR</sequence>
<dbReference type="InParanoid" id="H2Y356"/>
<dbReference type="Ensembl" id="ENSCINT00000035999.1">
    <property type="protein sequence ID" value="ENSCINP00000036341.1"/>
    <property type="gene ID" value="ENSCING00000019021.1"/>
</dbReference>
<dbReference type="InterPro" id="IPR050295">
    <property type="entry name" value="Plant_2OG-oxidoreductases"/>
</dbReference>
<dbReference type="AlphaFoldDB" id="H2Y356"/>
<accession>H2Y356</accession>
<evidence type="ECO:0000313" key="5">
    <source>
        <dbReference type="Proteomes" id="UP000008144"/>
    </source>
</evidence>
<dbReference type="Pfam" id="PF14226">
    <property type="entry name" value="DIOX_N"/>
    <property type="match status" value="1"/>
</dbReference>
<dbReference type="HOGENOM" id="CLU_010119_6_2_1"/>
<evidence type="ECO:0000256" key="1">
    <source>
        <dbReference type="ARBA" id="ARBA00022723"/>
    </source>
</evidence>
<reference evidence="4" key="2">
    <citation type="journal article" date="2008" name="Genome Biol.">
        <title>Improved genome assembly and evidence-based global gene model set for the chordate Ciona intestinalis: new insight into intron and operon populations.</title>
        <authorList>
            <person name="Satou Y."/>
            <person name="Mineta K."/>
            <person name="Ogasawara M."/>
            <person name="Sasakura Y."/>
            <person name="Shoguchi E."/>
            <person name="Ueno K."/>
            <person name="Yamada L."/>
            <person name="Matsumoto J."/>
            <person name="Wasserscheid J."/>
            <person name="Dewar K."/>
            <person name="Wiley G.B."/>
            <person name="Macmil S.L."/>
            <person name="Roe B.A."/>
            <person name="Zeller R.W."/>
            <person name="Hastings K.E."/>
            <person name="Lemaire P."/>
            <person name="Lindquist E."/>
            <person name="Endo T."/>
            <person name="Hotta K."/>
            <person name="Inaba K."/>
        </authorList>
    </citation>
    <scope>NUCLEOTIDE SEQUENCE [LARGE SCALE GENOMIC DNA]</scope>
    <source>
        <strain evidence="4">wild type</strain>
    </source>
</reference>
<keyword evidence="5" id="KW-1185">Reference proteome</keyword>
<organism evidence="4 5">
    <name type="scientific">Ciona intestinalis</name>
    <name type="common">Transparent sea squirt</name>
    <name type="synonym">Ascidia intestinalis</name>
    <dbReference type="NCBI Taxonomy" id="7719"/>
    <lineage>
        <taxon>Eukaryota</taxon>
        <taxon>Metazoa</taxon>
        <taxon>Chordata</taxon>
        <taxon>Tunicata</taxon>
        <taxon>Ascidiacea</taxon>
        <taxon>Phlebobranchia</taxon>
        <taxon>Cionidae</taxon>
        <taxon>Ciona</taxon>
    </lineage>
</organism>
<dbReference type="GeneTree" id="ENSGT01120000277465"/>
<reference evidence="4" key="4">
    <citation type="submission" date="2025-09" db="UniProtKB">
        <authorList>
            <consortium name="Ensembl"/>
        </authorList>
    </citation>
    <scope>IDENTIFICATION</scope>
</reference>
<dbReference type="InterPro" id="IPR026992">
    <property type="entry name" value="DIOX_N"/>
</dbReference>
<dbReference type="InterPro" id="IPR027443">
    <property type="entry name" value="IPNS-like_sf"/>
</dbReference>